<dbReference type="Proteomes" id="UP000655410">
    <property type="component" value="Unassembled WGS sequence"/>
</dbReference>
<evidence type="ECO:0000313" key="2">
    <source>
        <dbReference type="EMBL" id="GGO84964.1"/>
    </source>
</evidence>
<keyword evidence="1" id="KW-0812">Transmembrane</keyword>
<evidence type="ECO:0008006" key="4">
    <source>
        <dbReference type="Google" id="ProtNLM"/>
    </source>
</evidence>
<keyword evidence="3" id="KW-1185">Reference proteome</keyword>
<evidence type="ECO:0000313" key="3">
    <source>
        <dbReference type="Proteomes" id="UP000655410"/>
    </source>
</evidence>
<reference evidence="3" key="1">
    <citation type="journal article" date="2019" name="Int. J. Syst. Evol. Microbiol.">
        <title>The Global Catalogue of Microorganisms (GCM) 10K type strain sequencing project: providing services to taxonomists for standard genome sequencing and annotation.</title>
        <authorList>
            <consortium name="The Broad Institute Genomics Platform"/>
            <consortium name="The Broad Institute Genome Sequencing Center for Infectious Disease"/>
            <person name="Wu L."/>
            <person name="Ma J."/>
        </authorList>
    </citation>
    <scope>NUCLEOTIDE SEQUENCE [LARGE SCALE GENOMIC DNA]</scope>
    <source>
        <strain evidence="3">CGMCC 4.7371</strain>
    </source>
</reference>
<sequence>MSQLLYSLPLLACPLGMGLMMFFMMRSGKQPSAPSQPSQDEITRLRAEVDQLRAAQENRVTPDAGSRGL</sequence>
<gene>
    <name evidence="2" type="ORF">GCM10011584_03780</name>
</gene>
<proteinExistence type="predicted"/>
<protein>
    <recommendedName>
        <fullName evidence="4">DUF2933 domain-containing protein</fullName>
    </recommendedName>
</protein>
<comment type="caution">
    <text evidence="2">The sequence shown here is derived from an EMBL/GenBank/DDBJ whole genome shotgun (WGS) entry which is preliminary data.</text>
</comment>
<organism evidence="2 3">
    <name type="scientific">Nocardioides phosphati</name>
    <dbReference type="NCBI Taxonomy" id="1867775"/>
    <lineage>
        <taxon>Bacteria</taxon>
        <taxon>Bacillati</taxon>
        <taxon>Actinomycetota</taxon>
        <taxon>Actinomycetes</taxon>
        <taxon>Propionibacteriales</taxon>
        <taxon>Nocardioidaceae</taxon>
        <taxon>Nocardioides</taxon>
    </lineage>
</organism>
<name>A0ABQ2N562_9ACTN</name>
<accession>A0ABQ2N562</accession>
<keyword evidence="1" id="KW-1133">Transmembrane helix</keyword>
<feature type="transmembrane region" description="Helical" evidence="1">
    <location>
        <begin position="6"/>
        <end position="25"/>
    </location>
</feature>
<evidence type="ECO:0000256" key="1">
    <source>
        <dbReference type="SAM" id="Phobius"/>
    </source>
</evidence>
<keyword evidence="1" id="KW-0472">Membrane</keyword>
<dbReference type="EMBL" id="BMNI01000001">
    <property type="protein sequence ID" value="GGO84964.1"/>
    <property type="molecule type" value="Genomic_DNA"/>
</dbReference>
<dbReference type="RefSeq" id="WP_188782285.1">
    <property type="nucleotide sequence ID" value="NZ_BMNI01000001.1"/>
</dbReference>